<proteinExistence type="predicted"/>
<dbReference type="InterPro" id="IPR027417">
    <property type="entry name" value="P-loop_NTPase"/>
</dbReference>
<dbReference type="Proteomes" id="UP000076088">
    <property type="component" value="Chromosome"/>
</dbReference>
<dbReference type="EMBL" id="CP013344">
    <property type="protein sequence ID" value="AMU92124.1"/>
    <property type="molecule type" value="Genomic_DNA"/>
</dbReference>
<protein>
    <recommendedName>
        <fullName evidence="3">Sulfotransferase</fullName>
    </recommendedName>
</protein>
<dbReference type="AlphaFoldDB" id="A0AAC9AYN6"/>
<sequence>MIGDRAAIDIGLLLAGLAGEAETAARLGIHPAELRELLDGSALSRCTMMPVGVGDNLDIRFLDMAGEAFDAPTFDDSVGRARSRAGGRRTFSLPANAIAGAEPPRAAPDGIILHVGRCGSTLLCNLLASGGDWVALREPECLNSLFLARAATRDPAAIDRIDTLAGQLAGCLAHAVRPRKSLVKLSSWTTPLAAPLLARFPGTPVIVVVRDPWQTVASFLAEPPHWYGPASAQLAASERAGAVRFFAEAWRSTVTAARCLPGKRIMFVDYEDIVGNPAATLAKLRSHLGDDGPPLAPAALEATLASYSKAASAEVFDPSGKHRRAVLAPDLAEIVTAVTAGESLGCRCR</sequence>
<dbReference type="Pfam" id="PF13469">
    <property type="entry name" value="Sulfotransfer_3"/>
    <property type="match status" value="1"/>
</dbReference>
<evidence type="ECO:0000313" key="2">
    <source>
        <dbReference type="Proteomes" id="UP000076088"/>
    </source>
</evidence>
<reference evidence="1 2" key="2">
    <citation type="journal article" date="2016" name="Genome Announc.">
        <title>Complete Genome Sequence of Sphingopyxis macrogoltabida Strain 203N (NBRC 111659), a Polyethylene Glycol Degrader.</title>
        <authorList>
            <person name="Ohtsubo Y."/>
            <person name="Nonoyama S."/>
            <person name="Nagata Y."/>
            <person name="Numata M."/>
            <person name="Tsuchikane K."/>
            <person name="Hosoyama A."/>
            <person name="Yamazoe A."/>
            <person name="Tsuda M."/>
            <person name="Fujita N."/>
            <person name="Kawai F."/>
        </authorList>
    </citation>
    <scope>NUCLEOTIDE SEQUENCE [LARGE SCALE GENOMIC DNA]</scope>
    <source>
        <strain evidence="1 2">203N</strain>
    </source>
</reference>
<evidence type="ECO:0008006" key="3">
    <source>
        <dbReference type="Google" id="ProtNLM"/>
    </source>
</evidence>
<accession>A0AAC9AYN6</accession>
<name>A0AAC9AYN6_SPHMC</name>
<dbReference type="RefSeq" id="WP_054732034.1">
    <property type="nucleotide sequence ID" value="NZ_CP009429.1"/>
</dbReference>
<dbReference type="Gene3D" id="3.40.50.300">
    <property type="entry name" value="P-loop containing nucleotide triphosphate hydrolases"/>
    <property type="match status" value="1"/>
</dbReference>
<reference evidence="2" key="1">
    <citation type="submission" date="2015-11" db="EMBL/GenBank/DDBJ databases">
        <title>Complete genome sequence of a polyethylene-glycol degrader Sphingopyxis macrogoltabida 203N (NBRC 111659).</title>
        <authorList>
            <person name="Yoshiyuki O."/>
            <person name="Shouta N."/>
            <person name="Nagata Y."/>
            <person name="Numata M."/>
            <person name="Tsuchikane K."/>
            <person name="Hosoyama A."/>
            <person name="Yamazoe A."/>
            <person name="Tsuda M."/>
            <person name="Fujita N."/>
            <person name="Kawai F."/>
        </authorList>
    </citation>
    <scope>NUCLEOTIDE SEQUENCE [LARGE SCALE GENOMIC DNA]</scope>
    <source>
        <strain evidence="2">203N</strain>
    </source>
</reference>
<organism evidence="1 2">
    <name type="scientific">Sphingopyxis macrogoltabida</name>
    <name type="common">Sphingomonas macrogoltabidus</name>
    <dbReference type="NCBI Taxonomy" id="33050"/>
    <lineage>
        <taxon>Bacteria</taxon>
        <taxon>Pseudomonadati</taxon>
        <taxon>Pseudomonadota</taxon>
        <taxon>Alphaproteobacteria</taxon>
        <taxon>Sphingomonadales</taxon>
        <taxon>Sphingomonadaceae</taxon>
        <taxon>Sphingopyxis</taxon>
    </lineage>
</organism>
<dbReference type="SUPFAM" id="SSF52540">
    <property type="entry name" value="P-loop containing nucleoside triphosphate hydrolases"/>
    <property type="match status" value="1"/>
</dbReference>
<gene>
    <name evidence="1" type="ORF">ATM17_24215</name>
</gene>
<keyword evidence="2" id="KW-1185">Reference proteome</keyword>
<evidence type="ECO:0000313" key="1">
    <source>
        <dbReference type="EMBL" id="AMU92124.1"/>
    </source>
</evidence>